<evidence type="ECO:0000259" key="2">
    <source>
        <dbReference type="PROSITE" id="PS50994"/>
    </source>
</evidence>
<feature type="compositionally biased region" description="Acidic residues" evidence="1">
    <location>
        <begin position="689"/>
        <end position="698"/>
    </location>
</feature>
<dbReference type="SUPFAM" id="SSF53098">
    <property type="entry name" value="Ribonuclease H-like"/>
    <property type="match status" value="1"/>
</dbReference>
<sequence length="718" mass="81202">MSGAGMKLGVGTHFRLDGETVEVVEFASLATGMEVVLKDGRDRLTRMSLRELLTSDRVELIHDRTGPSAADDEDVAAVVLSRLTKDEQKDVLKRTAHVREMLTGYRSGSEDLPQPDEPRPQYAAGLPLKARYEAKAVEMGVTERTVRRWARAFREFGEAGLVPKTVQSDGGLGNADPRWVEAAVEVLKEYEQESRPSVKVVLEEVEARVKSTFKLVKVPVPPRTTAYRWMQELDRRHPTFRLSTQRNRDIADRPRKVYGKLRPTRPGEYVLMDTTRLDVFALDPVTLRWMQAELTVAMDWYTRCIIGLRVTPVSTKAIDAAAVLYQAYRPQPVPESWPREAAWPEHGIPRGVLVEAEAIHGPVTGVWGPKVAPETLIVDHGKIYVSAHLTSVCRRMGISVQPARLRTGRDKGPVERFFRTLREDLLQRLPGYKGPDIHSRGMNPEKDAFFFHHELEAIIREWTAVTYHRRPHEGLLDPHLPKVELSPAAMFEHGLARAGYIEVPRDPDLAYEFLDVTMRTAQHYGVEINGRRYNGGCLDGLRDMAGSDIDLDKRRLPFFADPDDVTRVHFRDHQRVWHTLQWEHAPSLNMPLSEEALQFARRLAAKEHPYPDDRLAIALLLKRWNLGLGTSLVERRMALRLSREQTALGLPGTLADDVRSLPSVARVLSLPEQPAPPPIEAVQDREPEAGDDDADGLEELEEELDFYATALKDIDDDE</sequence>
<evidence type="ECO:0000313" key="4">
    <source>
        <dbReference type="Proteomes" id="UP001596413"/>
    </source>
</evidence>
<dbReference type="InterPro" id="IPR001584">
    <property type="entry name" value="Integrase_cat-core"/>
</dbReference>
<dbReference type="RefSeq" id="WP_386415064.1">
    <property type="nucleotide sequence ID" value="NZ_JBHSZO010000020.1"/>
</dbReference>
<feature type="domain" description="Integrase catalytic" evidence="2">
    <location>
        <begin position="262"/>
        <end position="495"/>
    </location>
</feature>
<dbReference type="InterPro" id="IPR036397">
    <property type="entry name" value="RNaseH_sf"/>
</dbReference>
<keyword evidence="4" id="KW-1185">Reference proteome</keyword>
<protein>
    <submittedName>
        <fullName evidence="3">Helix-turn-helix domain-containing protein</fullName>
    </submittedName>
</protein>
<evidence type="ECO:0000313" key="3">
    <source>
        <dbReference type="EMBL" id="MFC7219404.1"/>
    </source>
</evidence>
<accession>A0ABW2GK27</accession>
<dbReference type="InterPro" id="IPR055247">
    <property type="entry name" value="InsJ-like_HTH"/>
</dbReference>
<comment type="caution">
    <text evidence="3">The sequence shown here is derived from an EMBL/GenBank/DDBJ whole genome shotgun (WGS) entry which is preliminary data.</text>
</comment>
<feature type="region of interest" description="Disordered" evidence="1">
    <location>
        <begin position="669"/>
        <end position="698"/>
    </location>
</feature>
<dbReference type="Pfam" id="PF13518">
    <property type="entry name" value="HTH_28"/>
    <property type="match status" value="1"/>
</dbReference>
<proteinExistence type="predicted"/>
<dbReference type="PROSITE" id="PS50994">
    <property type="entry name" value="INTEGRASE"/>
    <property type="match status" value="1"/>
</dbReference>
<organism evidence="3 4">
    <name type="scientific">Streptomyces polyrhachis</name>
    <dbReference type="NCBI Taxonomy" id="1282885"/>
    <lineage>
        <taxon>Bacteria</taxon>
        <taxon>Bacillati</taxon>
        <taxon>Actinomycetota</taxon>
        <taxon>Actinomycetes</taxon>
        <taxon>Kitasatosporales</taxon>
        <taxon>Streptomycetaceae</taxon>
        <taxon>Streptomyces</taxon>
    </lineage>
</organism>
<dbReference type="Proteomes" id="UP001596413">
    <property type="component" value="Unassembled WGS sequence"/>
</dbReference>
<name>A0ABW2GK27_9ACTN</name>
<gene>
    <name evidence="3" type="ORF">ACFQLX_14675</name>
</gene>
<dbReference type="Gene3D" id="3.30.420.10">
    <property type="entry name" value="Ribonuclease H-like superfamily/Ribonuclease H"/>
    <property type="match status" value="1"/>
</dbReference>
<dbReference type="InterPro" id="IPR012337">
    <property type="entry name" value="RNaseH-like_sf"/>
</dbReference>
<dbReference type="EMBL" id="JBHSZO010000020">
    <property type="protein sequence ID" value="MFC7219404.1"/>
    <property type="molecule type" value="Genomic_DNA"/>
</dbReference>
<evidence type="ECO:0000256" key="1">
    <source>
        <dbReference type="SAM" id="MobiDB-lite"/>
    </source>
</evidence>
<reference evidence="4" key="1">
    <citation type="journal article" date="2019" name="Int. J. Syst. Evol. Microbiol.">
        <title>The Global Catalogue of Microorganisms (GCM) 10K type strain sequencing project: providing services to taxonomists for standard genome sequencing and annotation.</title>
        <authorList>
            <consortium name="The Broad Institute Genomics Platform"/>
            <consortium name="The Broad Institute Genome Sequencing Center for Infectious Disease"/>
            <person name="Wu L."/>
            <person name="Ma J."/>
        </authorList>
    </citation>
    <scope>NUCLEOTIDE SEQUENCE [LARGE SCALE GENOMIC DNA]</scope>
    <source>
        <strain evidence="4">CGMCC 1.13681</strain>
    </source>
</reference>